<proteinExistence type="predicted"/>
<reference evidence="1 2" key="1">
    <citation type="submission" date="2023-01" db="EMBL/GenBank/DDBJ databases">
        <title>Novel diversity within Roseofilum (Cyanobacteria; Desertifilaceae) from marine benthic mats with descriptions of four novel species.</title>
        <authorList>
            <person name="Wang Y."/>
            <person name="Berthold D.E."/>
            <person name="Hu J."/>
            <person name="Lefler F.W."/>
            <person name="Laughinghouse H.D. IV."/>
        </authorList>
    </citation>
    <scope>NUCLEOTIDE SEQUENCE [LARGE SCALE GENOMIC DNA]</scope>
    <source>
        <strain evidence="1 2">BLCC-M91</strain>
    </source>
</reference>
<sequence length="173" mass="19297">MSAPNFYRARRWLIAVLVALLFVLLPSTLLISPPASALIRQQQEAPGQTLYQSRHSLRDTSGKTWQVILFKRIKVGELANVQLRLVGFPNQTVFQHPAPLNLKDSSGNRLSASDVFADKAPAPNVGQYELTDILESVSASGSLELSLPVENRETRISIPSVIILEWQYLAREY</sequence>
<dbReference type="InterPro" id="IPR021469">
    <property type="entry name" value="DUF3122"/>
</dbReference>
<organism evidence="1 2">
    <name type="scientific">Roseofilum halophilum BLCC-M91</name>
    <dbReference type="NCBI Taxonomy" id="3022259"/>
    <lineage>
        <taxon>Bacteria</taxon>
        <taxon>Bacillati</taxon>
        <taxon>Cyanobacteriota</taxon>
        <taxon>Cyanophyceae</taxon>
        <taxon>Desertifilales</taxon>
        <taxon>Desertifilaceae</taxon>
        <taxon>Roseofilum</taxon>
        <taxon>Roseofilum halophilum</taxon>
    </lineage>
</organism>
<dbReference type="RefSeq" id="WP_283764177.1">
    <property type="nucleotide sequence ID" value="NZ_JAQPOK010000144.1"/>
</dbReference>
<keyword evidence="2" id="KW-1185">Reference proteome</keyword>
<dbReference type="Pfam" id="PF11320">
    <property type="entry name" value="DUF3122"/>
    <property type="match status" value="1"/>
</dbReference>
<dbReference type="EMBL" id="JAQPOK010000144">
    <property type="protein sequence ID" value="MDJ1180876.1"/>
    <property type="molecule type" value="Genomic_DNA"/>
</dbReference>
<evidence type="ECO:0000313" key="1">
    <source>
        <dbReference type="EMBL" id="MDJ1180876.1"/>
    </source>
</evidence>
<dbReference type="Proteomes" id="UP001231370">
    <property type="component" value="Unassembled WGS sequence"/>
</dbReference>
<gene>
    <name evidence="1" type="ORF">PJF56_18605</name>
</gene>
<evidence type="ECO:0000313" key="2">
    <source>
        <dbReference type="Proteomes" id="UP001231370"/>
    </source>
</evidence>
<name>A0ABT7BQY2_9CYAN</name>
<accession>A0ABT7BQY2</accession>
<comment type="caution">
    <text evidence="1">The sequence shown here is derived from an EMBL/GenBank/DDBJ whole genome shotgun (WGS) entry which is preliminary data.</text>
</comment>
<protein>
    <submittedName>
        <fullName evidence="1">DUF3122 domain-containing protein</fullName>
    </submittedName>
</protein>